<dbReference type="PANTHER" id="PTHR31310:SF7">
    <property type="entry name" value="PA-PHOSPHATASE RELATED-FAMILY PROTEIN DDB_G0268928"/>
    <property type="match status" value="1"/>
</dbReference>
<dbReference type="STRING" id="2045.KR76_03230"/>
<dbReference type="Proteomes" id="UP000030300">
    <property type="component" value="Chromosome"/>
</dbReference>
<proteinExistence type="predicted"/>
<gene>
    <name evidence="6" type="ORF">KR76_03230</name>
</gene>
<dbReference type="EMBL" id="CP009896">
    <property type="protein sequence ID" value="AIY16017.1"/>
    <property type="molecule type" value="Genomic_DNA"/>
</dbReference>
<dbReference type="Pfam" id="PF14378">
    <property type="entry name" value="PAP2_3"/>
    <property type="match status" value="1"/>
</dbReference>
<dbReference type="AlphaFoldDB" id="A0A0A1DHF4"/>
<keyword evidence="2" id="KW-0812">Transmembrane</keyword>
<dbReference type="KEGG" id="psim:KR76_03230"/>
<evidence type="ECO:0000256" key="2">
    <source>
        <dbReference type="ARBA" id="ARBA00022692"/>
    </source>
</evidence>
<evidence type="ECO:0000256" key="4">
    <source>
        <dbReference type="ARBA" id="ARBA00023136"/>
    </source>
</evidence>
<dbReference type="GO" id="GO:0016020">
    <property type="term" value="C:membrane"/>
    <property type="evidence" value="ECO:0007669"/>
    <property type="project" value="UniProtKB-SubCell"/>
</dbReference>
<dbReference type="InterPro" id="IPR052185">
    <property type="entry name" value="IPC_Synthase-Related"/>
</dbReference>
<protein>
    <submittedName>
        <fullName evidence="6">Phosphoesterase, PA-phosphatase related</fullName>
    </submittedName>
</protein>
<dbReference type="CDD" id="cd03386">
    <property type="entry name" value="PAP2_Aur1_like"/>
    <property type="match status" value="1"/>
</dbReference>
<dbReference type="HOGENOM" id="CLU_787162_0_0_11"/>
<dbReference type="PANTHER" id="PTHR31310">
    <property type="match status" value="1"/>
</dbReference>
<dbReference type="GeneID" id="96607986"/>
<keyword evidence="4" id="KW-0472">Membrane</keyword>
<evidence type="ECO:0000313" key="6">
    <source>
        <dbReference type="EMBL" id="AIY16017.1"/>
    </source>
</evidence>
<evidence type="ECO:0000313" key="7">
    <source>
        <dbReference type="Proteomes" id="UP000030300"/>
    </source>
</evidence>
<evidence type="ECO:0000256" key="1">
    <source>
        <dbReference type="ARBA" id="ARBA00004141"/>
    </source>
</evidence>
<dbReference type="InterPro" id="IPR026841">
    <property type="entry name" value="Aur1/Ipt1"/>
</dbReference>
<sequence>MYRRAYSLLIGTAALMLGLALFAAISLDRRLLDPEGSFLGPSYIRLPLLLFGALLLDLLPLTLWKARARPSRVIPIVKHRLRTHWTKERATLVGIGVIAFYLTYVSYRNLKSFLPFVRSDPNAAPGEVKALSYDRELHIMDKVIFFGHDPSDVLHGLLGKTFTAEILSPIYLMFLPLVPLAVTAWLVWSRNMSFGYWFVTSQCLAWSLGTLSYYLLPTLGPGIAYSSEYYGVGGLAHTGTTDLMNSIVRARGNVLYGGVTESVNSIAGFASLHTAITLLFALMVQYTLRSKILKIVFWVNFGLTVVATLYFGWHYVADDLAGVAIAVVSFYVGGIASGQKFDRHLHSHPTTTTSKVPVEAD</sequence>
<organism evidence="6 7">
    <name type="scientific">Nocardioides simplex</name>
    <name type="common">Arthrobacter simplex</name>
    <dbReference type="NCBI Taxonomy" id="2045"/>
    <lineage>
        <taxon>Bacteria</taxon>
        <taxon>Bacillati</taxon>
        <taxon>Actinomycetota</taxon>
        <taxon>Actinomycetes</taxon>
        <taxon>Propionibacteriales</taxon>
        <taxon>Nocardioidaceae</taxon>
        <taxon>Pimelobacter</taxon>
    </lineage>
</organism>
<accession>A0A0A1DHF4</accession>
<feature type="domain" description="Inositolphosphotransferase Aur1/Ipt1" evidence="5">
    <location>
        <begin position="136"/>
        <end position="332"/>
    </location>
</feature>
<keyword evidence="3" id="KW-1133">Transmembrane helix</keyword>
<dbReference type="eggNOG" id="COG0671">
    <property type="taxonomic scope" value="Bacteria"/>
</dbReference>
<keyword evidence="7" id="KW-1185">Reference proteome</keyword>
<name>A0A0A1DHF4_NOCSI</name>
<dbReference type="RefSeq" id="WP_038676588.1">
    <property type="nucleotide sequence ID" value="NZ_BJMC01000005.1"/>
</dbReference>
<comment type="subcellular location">
    <subcellularLocation>
        <location evidence="1">Membrane</location>
        <topology evidence="1">Multi-pass membrane protein</topology>
    </subcellularLocation>
</comment>
<evidence type="ECO:0000259" key="5">
    <source>
        <dbReference type="Pfam" id="PF14378"/>
    </source>
</evidence>
<reference evidence="6 7" key="1">
    <citation type="journal article" date="2015" name="Genome Announc.">
        <title>Complete Genome Sequence of Steroid-Transforming Nocardioides simplex VKM Ac-2033D.</title>
        <authorList>
            <person name="Shtratnikova V.Y."/>
            <person name="Schelkunov M.I."/>
            <person name="Pekov Y.A."/>
            <person name="Fokina V.V."/>
            <person name="Logacheva M.D."/>
            <person name="Sokolov S.L."/>
            <person name="Bragin E.Y."/>
            <person name="Ashapkin V.V."/>
            <person name="Donova M.V."/>
        </authorList>
    </citation>
    <scope>NUCLEOTIDE SEQUENCE [LARGE SCALE GENOMIC DNA]</scope>
    <source>
        <strain evidence="6 7">VKM Ac-2033D</strain>
    </source>
</reference>
<evidence type="ECO:0000256" key="3">
    <source>
        <dbReference type="ARBA" id="ARBA00022989"/>
    </source>
</evidence>